<dbReference type="AlphaFoldDB" id="A0A4R3KZ31"/>
<evidence type="ECO:0000313" key="1">
    <source>
        <dbReference type="EMBL" id="TCS89252.1"/>
    </source>
</evidence>
<organism evidence="1 2">
    <name type="scientific">Anseongella ginsenosidimutans</name>
    <dbReference type="NCBI Taxonomy" id="496056"/>
    <lineage>
        <taxon>Bacteria</taxon>
        <taxon>Pseudomonadati</taxon>
        <taxon>Bacteroidota</taxon>
        <taxon>Sphingobacteriia</taxon>
        <taxon>Sphingobacteriales</taxon>
        <taxon>Sphingobacteriaceae</taxon>
        <taxon>Anseongella</taxon>
    </lineage>
</organism>
<accession>A0A4R3KZ31</accession>
<protein>
    <submittedName>
        <fullName evidence="1">Uncharacterized protein</fullName>
    </submittedName>
</protein>
<reference evidence="1 2" key="1">
    <citation type="submission" date="2019-03" db="EMBL/GenBank/DDBJ databases">
        <title>Genomic Encyclopedia of Type Strains, Phase IV (KMG-IV): sequencing the most valuable type-strain genomes for metagenomic binning, comparative biology and taxonomic classification.</title>
        <authorList>
            <person name="Goeker M."/>
        </authorList>
    </citation>
    <scope>NUCLEOTIDE SEQUENCE [LARGE SCALE GENOMIC DNA]</scope>
    <source>
        <strain evidence="1 2">DSM 21100</strain>
    </source>
</reference>
<dbReference type="Proteomes" id="UP000295807">
    <property type="component" value="Unassembled WGS sequence"/>
</dbReference>
<name>A0A4R3KZ31_9SPHI</name>
<evidence type="ECO:0000313" key="2">
    <source>
        <dbReference type="Proteomes" id="UP000295807"/>
    </source>
</evidence>
<gene>
    <name evidence="1" type="ORF">EDD80_102446</name>
</gene>
<proteinExistence type="predicted"/>
<dbReference type="EMBL" id="SMAD01000002">
    <property type="protein sequence ID" value="TCS89252.1"/>
    <property type="molecule type" value="Genomic_DNA"/>
</dbReference>
<comment type="caution">
    <text evidence="1">The sequence shown here is derived from an EMBL/GenBank/DDBJ whole genome shotgun (WGS) entry which is preliminary data.</text>
</comment>
<sequence length="103" mass="11831">MQNSYMQKQLLAAVAKSFPFRAAGRRSRHARCIMRPAGQLPCYRSGLGLALAHVVHLPVQQLPRQRSGLGRCRYSRRQFHQSQVAELYFSAFRLEAEIAFLDR</sequence>
<keyword evidence="2" id="KW-1185">Reference proteome</keyword>